<sequence>MHPTLPSAVGLLVVIPALVVAQAATEMDPIIVTATRTAQTAEATLASVTVITRSDLERRQIRSLPDALRGVPGLALANNGGRGKTTSVFIRGSESDQILVLIDGIKVGSATLGTTAFEQIPIEFIDRIEVVRGPRSSLYGSEAIGGVIQIFTREGGTREGGGPLTPRFSIGAGSYDTASISGGLSGGGQDAWFDLGVSLEDTKGFDACRGRETPFAGCGADDPDRDGYRNAAVNARAGYRFGELGWFDVQWLQTDSLNEYDGSLFAGDESKDRQQVLGGRIALTPVARWTMTLSAGRAWDESRIFFEDQFSSRYRTQRDSLAWQHDIAIADGHQTVLGVDYLQDQVGSSLAYARNSRDNTGVFAEYLGQFGASNAQISLRHDENQQFGGETTGSLAWGYRLPAGLRFAASYGTAFKAPTFNELYFPGFGNPNLEPETSRSLEIGLSGDHRATQWAINLYQTDVDDLIAYDALLWAPANIDRARLRGLEGLLTTRVYDWNLNANLTLLDARNRGASPNNGNLLPRRPEQSIALDLDRRVGRWQVGGSLFFAGRRFDDLANTVKLDPYTLVDVRAEYRFTPSLALQGRLENLFDEDYETTAWYRQPGRSLFVTLRYGP</sequence>
<keyword evidence="17" id="KW-1185">Reference proteome</keyword>
<keyword evidence="16" id="KW-0675">Receptor</keyword>
<dbReference type="PANTHER" id="PTHR30069:SF53">
    <property type="entry name" value="COLICIN I RECEPTOR-RELATED"/>
    <property type="match status" value="1"/>
</dbReference>
<dbReference type="InterPro" id="IPR036942">
    <property type="entry name" value="Beta-barrel_TonB_sf"/>
</dbReference>
<evidence type="ECO:0000256" key="2">
    <source>
        <dbReference type="ARBA" id="ARBA00022448"/>
    </source>
</evidence>
<dbReference type="Gene3D" id="2.170.130.10">
    <property type="entry name" value="TonB-dependent receptor, plug domain"/>
    <property type="match status" value="1"/>
</dbReference>
<keyword evidence="3 11" id="KW-1134">Transmembrane beta strand</keyword>
<evidence type="ECO:0000256" key="13">
    <source>
        <dbReference type="SAM" id="SignalP"/>
    </source>
</evidence>
<evidence type="ECO:0000256" key="7">
    <source>
        <dbReference type="ARBA" id="ARBA00023077"/>
    </source>
</evidence>
<evidence type="ECO:0000313" key="17">
    <source>
        <dbReference type="Proteomes" id="UP001564408"/>
    </source>
</evidence>
<dbReference type="SUPFAM" id="SSF56935">
    <property type="entry name" value="Porins"/>
    <property type="match status" value="1"/>
</dbReference>
<keyword evidence="7 12" id="KW-0798">TonB box</keyword>
<evidence type="ECO:0000256" key="11">
    <source>
        <dbReference type="PROSITE-ProRule" id="PRU01360"/>
    </source>
</evidence>
<comment type="subcellular location">
    <subcellularLocation>
        <location evidence="1 11">Cell outer membrane</location>
        <topology evidence="1 11">Multi-pass membrane protein</topology>
    </subcellularLocation>
</comment>
<evidence type="ECO:0000259" key="14">
    <source>
        <dbReference type="Pfam" id="PF00593"/>
    </source>
</evidence>
<evidence type="ECO:0000256" key="1">
    <source>
        <dbReference type="ARBA" id="ARBA00004571"/>
    </source>
</evidence>
<feature type="chain" id="PRO_5045690017" evidence="13">
    <location>
        <begin position="24"/>
        <end position="616"/>
    </location>
</feature>
<evidence type="ECO:0000313" key="16">
    <source>
        <dbReference type="EMBL" id="MEY6431043.1"/>
    </source>
</evidence>
<dbReference type="Proteomes" id="UP001564408">
    <property type="component" value="Unassembled WGS sequence"/>
</dbReference>
<evidence type="ECO:0000256" key="10">
    <source>
        <dbReference type="ARBA" id="ARBA00023237"/>
    </source>
</evidence>
<keyword evidence="5 13" id="KW-0732">Signal</keyword>
<evidence type="ECO:0000256" key="8">
    <source>
        <dbReference type="ARBA" id="ARBA00023114"/>
    </source>
</evidence>
<dbReference type="NCBIfam" id="TIGR01779">
    <property type="entry name" value="TonB-B12"/>
    <property type="match status" value="1"/>
</dbReference>
<dbReference type="Pfam" id="PF07715">
    <property type="entry name" value="Plug"/>
    <property type="match status" value="1"/>
</dbReference>
<feature type="domain" description="TonB-dependent receptor-like beta-barrel" evidence="14">
    <location>
        <begin position="222"/>
        <end position="590"/>
    </location>
</feature>
<evidence type="ECO:0000256" key="4">
    <source>
        <dbReference type="ARBA" id="ARBA00022692"/>
    </source>
</evidence>
<evidence type="ECO:0000256" key="3">
    <source>
        <dbReference type="ARBA" id="ARBA00022452"/>
    </source>
</evidence>
<keyword evidence="9 11" id="KW-0472">Membrane</keyword>
<dbReference type="InterPro" id="IPR039426">
    <property type="entry name" value="TonB-dep_rcpt-like"/>
</dbReference>
<evidence type="ECO:0000256" key="6">
    <source>
        <dbReference type="ARBA" id="ARBA00023065"/>
    </source>
</evidence>
<keyword evidence="6" id="KW-0406">Ion transport</keyword>
<dbReference type="PROSITE" id="PS52016">
    <property type="entry name" value="TONB_DEPENDENT_REC_3"/>
    <property type="match status" value="1"/>
</dbReference>
<dbReference type="InterPro" id="IPR000531">
    <property type="entry name" value="Beta-barrel_TonB"/>
</dbReference>
<feature type="signal peptide" evidence="13">
    <location>
        <begin position="1"/>
        <end position="23"/>
    </location>
</feature>
<dbReference type="PANTHER" id="PTHR30069">
    <property type="entry name" value="TONB-DEPENDENT OUTER MEMBRANE RECEPTOR"/>
    <property type="match status" value="1"/>
</dbReference>
<gene>
    <name evidence="16" type="primary">btuB</name>
    <name evidence="16" type="ORF">ABC977_01315</name>
</gene>
<feature type="domain" description="TonB-dependent receptor plug" evidence="15">
    <location>
        <begin position="42"/>
        <end position="147"/>
    </location>
</feature>
<dbReference type="EMBL" id="JBDKXB010000001">
    <property type="protein sequence ID" value="MEY6431043.1"/>
    <property type="molecule type" value="Genomic_DNA"/>
</dbReference>
<dbReference type="InterPro" id="IPR010101">
    <property type="entry name" value="B12_transptr_BtuB"/>
</dbReference>
<accession>A0ABV4B9J2</accession>
<dbReference type="CDD" id="cd01347">
    <property type="entry name" value="ligand_gated_channel"/>
    <property type="match status" value="1"/>
</dbReference>
<evidence type="ECO:0000259" key="15">
    <source>
        <dbReference type="Pfam" id="PF07715"/>
    </source>
</evidence>
<dbReference type="RefSeq" id="WP_369665417.1">
    <property type="nucleotide sequence ID" value="NZ_JBDKXB010000001.1"/>
</dbReference>
<keyword evidence="4 11" id="KW-0812">Transmembrane</keyword>
<comment type="similarity">
    <text evidence="11 12">Belongs to the TonB-dependent receptor family.</text>
</comment>
<name>A0ABV4B9J2_9GAMM</name>
<dbReference type="Pfam" id="PF00593">
    <property type="entry name" value="TonB_dep_Rec_b-barrel"/>
    <property type="match status" value="1"/>
</dbReference>
<evidence type="ECO:0000256" key="9">
    <source>
        <dbReference type="ARBA" id="ARBA00023136"/>
    </source>
</evidence>
<dbReference type="InterPro" id="IPR012910">
    <property type="entry name" value="Plug_dom"/>
</dbReference>
<keyword evidence="8" id="KW-0626">Porin</keyword>
<comment type="caution">
    <text evidence="16">The sequence shown here is derived from an EMBL/GenBank/DDBJ whole genome shotgun (WGS) entry which is preliminary data.</text>
</comment>
<protein>
    <submittedName>
        <fullName evidence="16">TonB-dependent vitamin B12 receptor</fullName>
    </submittedName>
</protein>
<reference evidence="16 17" key="1">
    <citation type="submission" date="2024-05" db="EMBL/GenBank/DDBJ databases">
        <title>Genome Sequence and Characterization of the New Strain Purple Sulfur Bacterium of Genus Thioalkalicoccus.</title>
        <authorList>
            <person name="Bryantseva I.A."/>
            <person name="Kyndt J.A."/>
            <person name="Imhoff J.F."/>
        </authorList>
    </citation>
    <scope>NUCLEOTIDE SEQUENCE [LARGE SCALE GENOMIC DNA]</scope>
    <source>
        <strain evidence="16 17">Um2</strain>
    </source>
</reference>
<organism evidence="16 17">
    <name type="scientific">Thioalkalicoccus limnaeus</name>
    <dbReference type="NCBI Taxonomy" id="120681"/>
    <lineage>
        <taxon>Bacteria</taxon>
        <taxon>Pseudomonadati</taxon>
        <taxon>Pseudomonadota</taxon>
        <taxon>Gammaproteobacteria</taxon>
        <taxon>Chromatiales</taxon>
        <taxon>Chromatiaceae</taxon>
        <taxon>Thioalkalicoccus</taxon>
    </lineage>
</organism>
<dbReference type="Gene3D" id="2.40.170.20">
    <property type="entry name" value="TonB-dependent receptor, beta-barrel domain"/>
    <property type="match status" value="1"/>
</dbReference>
<dbReference type="InterPro" id="IPR037066">
    <property type="entry name" value="Plug_dom_sf"/>
</dbReference>
<proteinExistence type="inferred from homology"/>
<keyword evidence="2 11" id="KW-0813">Transport</keyword>
<evidence type="ECO:0000256" key="5">
    <source>
        <dbReference type="ARBA" id="ARBA00022729"/>
    </source>
</evidence>
<keyword evidence="10 11" id="KW-0998">Cell outer membrane</keyword>
<evidence type="ECO:0000256" key="12">
    <source>
        <dbReference type="RuleBase" id="RU003357"/>
    </source>
</evidence>